<evidence type="ECO:0000259" key="3">
    <source>
        <dbReference type="Pfam" id="PF00534"/>
    </source>
</evidence>
<feature type="domain" description="Glycosyl transferase family 1" evidence="3">
    <location>
        <begin position="180"/>
        <end position="359"/>
    </location>
</feature>
<gene>
    <name evidence="4" type="ORF">Q4Q35_03725</name>
</gene>
<dbReference type="SUPFAM" id="SSF53756">
    <property type="entry name" value="UDP-Glycosyltransferase/glycogen phosphorylase"/>
    <property type="match status" value="1"/>
</dbReference>
<sequence length="388" mass="44539">MNNNKPKILFIGPTPPPFSGPELSMQQFLESDVLNDAFSITFLKTNFRLDNTRKGLFDFLMITNFFIYFFKLFRLLIVVRPECVYYPVTPTQIGWVGRDVWTIILSKLFGIKVIIHLRGSHFKLNFAQFYPVFKRLIAYSLKKVDTAVVQAKYLKDQFAPYVCSKNIEVLYQSIDVHEYSTKHSFSTVKGKILVIGHLTKAKGYTDILKVIPKICKQFPYVEFYFAGNIRKGERGVFYNQFTGEKLQYEDPFLAEKEIKDSVYKTHYNNLGIITGVHKMIHLKTAQLYLSASYSEGFSRSLLEAMAVGKPVAYTPVGAHKEVFTNKIHGFSFEPGNLNQLEETLTYMLTNSDELLTIGKANSDYVKNNFSLDKIANDFRSIILKTLAK</sequence>
<dbReference type="PANTHER" id="PTHR46401">
    <property type="entry name" value="GLYCOSYLTRANSFERASE WBBK-RELATED"/>
    <property type="match status" value="1"/>
</dbReference>
<dbReference type="Pfam" id="PF00534">
    <property type="entry name" value="Glycos_transf_1"/>
    <property type="match status" value="1"/>
</dbReference>
<protein>
    <submittedName>
        <fullName evidence="4">Glycosyltransferase family 4 protein</fullName>
        <ecNumber evidence="4">2.4.-.-</ecNumber>
    </submittedName>
</protein>
<feature type="transmembrane region" description="Helical" evidence="2">
    <location>
        <begin position="56"/>
        <end position="77"/>
    </location>
</feature>
<reference evidence="4" key="1">
    <citation type="submission" date="2023-07" db="EMBL/GenBank/DDBJ databases">
        <title>Two novel species in the genus Flavivirga.</title>
        <authorList>
            <person name="Kwon K."/>
        </authorList>
    </citation>
    <scope>NUCLEOTIDE SEQUENCE</scope>
    <source>
        <strain evidence="4">KCTC 52353</strain>
    </source>
</reference>
<dbReference type="RefSeq" id="WP_303276590.1">
    <property type="nucleotide sequence ID" value="NZ_JAUOEK010000056.1"/>
</dbReference>
<organism evidence="4 5">
    <name type="scientific">Flavivirga aquimarina</name>
    <dbReference type="NCBI Taxonomy" id="2027862"/>
    <lineage>
        <taxon>Bacteria</taxon>
        <taxon>Pseudomonadati</taxon>
        <taxon>Bacteroidota</taxon>
        <taxon>Flavobacteriia</taxon>
        <taxon>Flavobacteriales</taxon>
        <taxon>Flavobacteriaceae</taxon>
        <taxon>Flavivirga</taxon>
    </lineage>
</organism>
<keyword evidence="2" id="KW-0472">Membrane</keyword>
<dbReference type="GO" id="GO:0016757">
    <property type="term" value="F:glycosyltransferase activity"/>
    <property type="evidence" value="ECO:0007669"/>
    <property type="project" value="UniProtKB-KW"/>
</dbReference>
<dbReference type="CDD" id="cd03801">
    <property type="entry name" value="GT4_PimA-like"/>
    <property type="match status" value="1"/>
</dbReference>
<keyword evidence="5" id="KW-1185">Reference proteome</keyword>
<dbReference type="EMBL" id="JAUOEK010000056">
    <property type="protein sequence ID" value="MDO5968906.1"/>
    <property type="molecule type" value="Genomic_DNA"/>
</dbReference>
<evidence type="ECO:0000256" key="2">
    <source>
        <dbReference type="SAM" id="Phobius"/>
    </source>
</evidence>
<keyword evidence="1 4" id="KW-0808">Transferase</keyword>
<evidence type="ECO:0000313" key="4">
    <source>
        <dbReference type="EMBL" id="MDO5968906.1"/>
    </source>
</evidence>
<accession>A0ABT8W725</accession>
<name>A0ABT8W725_9FLAO</name>
<dbReference type="Gene3D" id="3.40.50.2000">
    <property type="entry name" value="Glycogen Phosphorylase B"/>
    <property type="match status" value="2"/>
</dbReference>
<keyword evidence="2" id="KW-0812">Transmembrane</keyword>
<dbReference type="Proteomes" id="UP001176883">
    <property type="component" value="Unassembled WGS sequence"/>
</dbReference>
<dbReference type="InterPro" id="IPR001296">
    <property type="entry name" value="Glyco_trans_1"/>
</dbReference>
<dbReference type="EC" id="2.4.-.-" evidence="4"/>
<comment type="caution">
    <text evidence="4">The sequence shown here is derived from an EMBL/GenBank/DDBJ whole genome shotgun (WGS) entry which is preliminary data.</text>
</comment>
<evidence type="ECO:0000313" key="5">
    <source>
        <dbReference type="Proteomes" id="UP001176883"/>
    </source>
</evidence>
<evidence type="ECO:0000256" key="1">
    <source>
        <dbReference type="ARBA" id="ARBA00022679"/>
    </source>
</evidence>
<proteinExistence type="predicted"/>
<keyword evidence="4" id="KW-0328">Glycosyltransferase</keyword>
<dbReference type="PANTHER" id="PTHR46401:SF2">
    <property type="entry name" value="GLYCOSYLTRANSFERASE WBBK-RELATED"/>
    <property type="match status" value="1"/>
</dbReference>
<keyword evidence="2" id="KW-1133">Transmembrane helix</keyword>